<dbReference type="RefSeq" id="WP_179223038.1">
    <property type="nucleotide sequence ID" value="NZ_FZOQ01000011.1"/>
</dbReference>
<keyword evidence="2" id="KW-1185">Reference proteome</keyword>
<reference evidence="2" key="1">
    <citation type="submission" date="2017-06" db="EMBL/GenBank/DDBJ databases">
        <authorList>
            <person name="Varghese N."/>
            <person name="Submissions S."/>
        </authorList>
    </citation>
    <scope>NUCLEOTIDE SEQUENCE [LARGE SCALE GENOMIC DNA]</scope>
    <source>
        <strain evidence="2">NKM1</strain>
    </source>
</reference>
<proteinExistence type="predicted"/>
<organism evidence="1 2">
    <name type="scientific">Pontibacter ummariensis</name>
    <dbReference type="NCBI Taxonomy" id="1610492"/>
    <lineage>
        <taxon>Bacteria</taxon>
        <taxon>Pseudomonadati</taxon>
        <taxon>Bacteroidota</taxon>
        <taxon>Cytophagia</taxon>
        <taxon>Cytophagales</taxon>
        <taxon>Hymenobacteraceae</taxon>
        <taxon>Pontibacter</taxon>
    </lineage>
</organism>
<dbReference type="AlphaFoldDB" id="A0A239GJF5"/>
<sequence length="58" mass="6733">MEGKDSKSQSKQHILSQEQEALLDLYIQKLDDYFEGLKASEKVQVEVETLHLKKILTK</sequence>
<evidence type="ECO:0000313" key="2">
    <source>
        <dbReference type="Proteomes" id="UP000198432"/>
    </source>
</evidence>
<dbReference type="EMBL" id="FZOQ01000011">
    <property type="protein sequence ID" value="SNS69297.1"/>
    <property type="molecule type" value="Genomic_DNA"/>
</dbReference>
<protein>
    <submittedName>
        <fullName evidence="1">Uncharacterized protein</fullName>
    </submittedName>
</protein>
<evidence type="ECO:0000313" key="1">
    <source>
        <dbReference type="EMBL" id="SNS69297.1"/>
    </source>
</evidence>
<gene>
    <name evidence="1" type="ORF">SAMN06296052_11197</name>
</gene>
<dbReference type="Proteomes" id="UP000198432">
    <property type="component" value="Unassembled WGS sequence"/>
</dbReference>
<accession>A0A239GJF5</accession>
<name>A0A239GJF5_9BACT</name>